<sequence length="438" mass="45078">MASSFDSIPSQIRSVEGAASRPIRAGLSAGQVCALVAANTIEFFDFFMYTTLAAYIGRAYFPANAAGGGALLSLSVFAVGYLSRPVGGAIIGRYADVRGRKQAMLLTGPLITLGTVGIAITPSYETIGPLASVAILVFRTLQGFAIGGEMGSSSALLIESCPAHRAGRYGGYQMAGQGLALLLAGACGLSLSAALSPALLSDWGWRVPFALGAVLVPVQLFLRRSVLDPTENLRRTASGGKRLRDYGPPLIFSVFLILGGTVPTYVVIYVTSSGMAGHAPSSVESFTTTCVTGMVTLAASFAGGALADRFGINAVVLASRLATALVVYPAFSVAIAHGSAAMSMLMIALIAGVSAVGAGPTITLILRKFRPENRVTGLSLSYAIGVALFGGTAPLIAASLVRWSGSQLATAWYVIVAATLAGVAQLVLMKYRSYPLSS</sequence>
<keyword evidence="7 8" id="KW-0472">Membrane</keyword>
<feature type="transmembrane region" description="Helical" evidence="8">
    <location>
        <begin position="410"/>
        <end position="428"/>
    </location>
</feature>
<dbReference type="InterPro" id="IPR051084">
    <property type="entry name" value="H+-coupled_symporters"/>
</dbReference>
<name>A0ABS8KD78_9BURK</name>
<dbReference type="Proteomes" id="UP001430614">
    <property type="component" value="Unassembled WGS sequence"/>
</dbReference>
<keyword evidence="11" id="KW-1185">Reference proteome</keyword>
<dbReference type="InterPro" id="IPR036259">
    <property type="entry name" value="MFS_trans_sf"/>
</dbReference>
<evidence type="ECO:0000256" key="2">
    <source>
        <dbReference type="ARBA" id="ARBA00022448"/>
    </source>
</evidence>
<evidence type="ECO:0000256" key="5">
    <source>
        <dbReference type="ARBA" id="ARBA00022847"/>
    </source>
</evidence>
<evidence type="ECO:0000256" key="4">
    <source>
        <dbReference type="ARBA" id="ARBA00022692"/>
    </source>
</evidence>
<accession>A0ABS8KD78</accession>
<feature type="transmembrane region" description="Helical" evidence="8">
    <location>
        <begin position="130"/>
        <end position="158"/>
    </location>
</feature>
<dbReference type="EMBL" id="JAJITC010000006">
    <property type="protein sequence ID" value="MCC8402723.1"/>
    <property type="molecule type" value="Genomic_DNA"/>
</dbReference>
<keyword evidence="3" id="KW-1003">Cell membrane</keyword>
<keyword evidence="6 8" id="KW-1133">Transmembrane helix</keyword>
<comment type="subcellular location">
    <subcellularLocation>
        <location evidence="1">Cell membrane</location>
        <topology evidence="1">Multi-pass membrane protein</topology>
    </subcellularLocation>
</comment>
<evidence type="ECO:0000256" key="6">
    <source>
        <dbReference type="ARBA" id="ARBA00022989"/>
    </source>
</evidence>
<dbReference type="PANTHER" id="PTHR43528:SF3">
    <property type="entry name" value="CITRATE-PROTON SYMPORTER"/>
    <property type="match status" value="1"/>
</dbReference>
<evidence type="ECO:0000256" key="3">
    <source>
        <dbReference type="ARBA" id="ARBA00022475"/>
    </source>
</evidence>
<keyword evidence="2" id="KW-0813">Transport</keyword>
<evidence type="ECO:0000313" key="10">
    <source>
        <dbReference type="EMBL" id="MCC8402723.1"/>
    </source>
</evidence>
<dbReference type="SUPFAM" id="SSF103473">
    <property type="entry name" value="MFS general substrate transporter"/>
    <property type="match status" value="1"/>
</dbReference>
<keyword evidence="5" id="KW-0769">Symport</keyword>
<feature type="transmembrane region" description="Helical" evidence="8">
    <location>
        <begin position="342"/>
        <end position="366"/>
    </location>
</feature>
<dbReference type="RefSeq" id="WP_230561586.1">
    <property type="nucleotide sequence ID" value="NZ_JAJITC010000006.1"/>
</dbReference>
<protein>
    <submittedName>
        <fullName evidence="10">MFS transporter</fullName>
    </submittedName>
</protein>
<feature type="transmembrane region" description="Helical" evidence="8">
    <location>
        <begin position="59"/>
        <end position="82"/>
    </location>
</feature>
<feature type="transmembrane region" description="Helical" evidence="8">
    <location>
        <begin position="286"/>
        <end position="307"/>
    </location>
</feature>
<evidence type="ECO:0000259" key="9">
    <source>
        <dbReference type="PROSITE" id="PS50850"/>
    </source>
</evidence>
<evidence type="ECO:0000256" key="1">
    <source>
        <dbReference type="ARBA" id="ARBA00004651"/>
    </source>
</evidence>
<feature type="transmembrane region" description="Helical" evidence="8">
    <location>
        <begin position="378"/>
        <end position="398"/>
    </location>
</feature>
<gene>
    <name evidence="10" type="ORF">LJ655_12630</name>
</gene>
<feature type="transmembrane region" description="Helical" evidence="8">
    <location>
        <begin position="243"/>
        <end position="266"/>
    </location>
</feature>
<dbReference type="InterPro" id="IPR020846">
    <property type="entry name" value="MFS_dom"/>
</dbReference>
<comment type="caution">
    <text evidence="10">The sequence shown here is derived from an EMBL/GenBank/DDBJ whole genome shotgun (WGS) entry which is preliminary data.</text>
</comment>
<feature type="transmembrane region" description="Helical" evidence="8">
    <location>
        <begin position="103"/>
        <end position="124"/>
    </location>
</feature>
<dbReference type="Gene3D" id="1.20.1250.20">
    <property type="entry name" value="MFS general substrate transporter like domains"/>
    <property type="match status" value="1"/>
</dbReference>
<reference evidence="10 11" key="1">
    <citation type="submission" date="2021-11" db="EMBL/GenBank/DDBJ databases">
        <authorList>
            <person name="Oh E.-T."/>
            <person name="Kim S.-B."/>
        </authorList>
    </citation>
    <scope>NUCLEOTIDE SEQUENCE [LARGE SCALE GENOMIC DNA]</scope>
    <source>
        <strain evidence="10 11">MMS20-SJTN17</strain>
    </source>
</reference>
<organism evidence="10 11">
    <name type="scientific">Paraburkholderia translucens</name>
    <dbReference type="NCBI Taxonomy" id="2886945"/>
    <lineage>
        <taxon>Bacteria</taxon>
        <taxon>Pseudomonadati</taxon>
        <taxon>Pseudomonadota</taxon>
        <taxon>Betaproteobacteria</taxon>
        <taxon>Burkholderiales</taxon>
        <taxon>Burkholderiaceae</taxon>
        <taxon>Paraburkholderia</taxon>
    </lineage>
</organism>
<evidence type="ECO:0000256" key="7">
    <source>
        <dbReference type="ARBA" id="ARBA00023136"/>
    </source>
</evidence>
<dbReference type="PANTHER" id="PTHR43528">
    <property type="entry name" value="ALPHA-KETOGLUTARATE PERMEASE"/>
    <property type="match status" value="1"/>
</dbReference>
<dbReference type="PROSITE" id="PS50850">
    <property type="entry name" value="MFS"/>
    <property type="match status" value="1"/>
</dbReference>
<keyword evidence="4 8" id="KW-0812">Transmembrane</keyword>
<dbReference type="Pfam" id="PF00083">
    <property type="entry name" value="Sugar_tr"/>
    <property type="match status" value="1"/>
</dbReference>
<feature type="transmembrane region" description="Helical" evidence="8">
    <location>
        <begin position="205"/>
        <end position="222"/>
    </location>
</feature>
<evidence type="ECO:0000256" key="8">
    <source>
        <dbReference type="SAM" id="Phobius"/>
    </source>
</evidence>
<feature type="transmembrane region" description="Helical" evidence="8">
    <location>
        <begin position="179"/>
        <end position="199"/>
    </location>
</feature>
<proteinExistence type="predicted"/>
<evidence type="ECO:0000313" key="11">
    <source>
        <dbReference type="Proteomes" id="UP001430614"/>
    </source>
</evidence>
<feature type="transmembrane region" description="Helical" evidence="8">
    <location>
        <begin position="314"/>
        <end position="336"/>
    </location>
</feature>
<feature type="domain" description="Major facilitator superfamily (MFS) profile" evidence="9">
    <location>
        <begin position="31"/>
        <end position="434"/>
    </location>
</feature>
<dbReference type="InterPro" id="IPR005828">
    <property type="entry name" value="MFS_sugar_transport-like"/>
</dbReference>